<dbReference type="Proteomes" id="UP000007350">
    <property type="component" value="Unassembled WGS sequence"/>
</dbReference>
<comment type="caution">
    <text evidence="8">The sequence shown here is derived from an EMBL/GenBank/DDBJ whole genome shotgun (WGS) entry which is preliminary data.</text>
</comment>
<dbReference type="CDD" id="cd15738">
    <property type="entry name" value="FYVE_MTMR_unchar"/>
    <property type="match status" value="1"/>
</dbReference>
<dbReference type="InterPro" id="IPR017455">
    <property type="entry name" value="Znf_FYVE-rel"/>
</dbReference>
<evidence type="ECO:0000259" key="7">
    <source>
        <dbReference type="PROSITE" id="PS50178"/>
    </source>
</evidence>
<dbReference type="Pfam" id="PF01363">
    <property type="entry name" value="FYVE"/>
    <property type="match status" value="1"/>
</dbReference>
<evidence type="ECO:0000256" key="2">
    <source>
        <dbReference type="ARBA" id="ARBA00022771"/>
    </source>
</evidence>
<reference evidence="8 9" key="1">
    <citation type="journal article" date="2012" name="BMC Genomics">
        <title>Comparative genomic analysis of human infective Trypanosoma cruzi lineages with the bat-restricted subspecies T. cruzi marinkellei.</title>
        <authorList>
            <person name="Franzen O."/>
            <person name="Talavera-Lopez C."/>
            <person name="Ochaya S."/>
            <person name="Butler C.E."/>
            <person name="Messenger L.A."/>
            <person name="Lewis M.D."/>
            <person name="Llewellyn M.S."/>
            <person name="Marinkelle C.J."/>
            <person name="Tyler K.M."/>
            <person name="Miles M.A."/>
            <person name="Andersson B."/>
        </authorList>
    </citation>
    <scope>NUCLEOTIDE SEQUENCE [LARGE SCALE GENOMIC DNA]</scope>
    <source>
        <strain evidence="8 9">B7</strain>
    </source>
</reference>
<evidence type="ECO:0000256" key="3">
    <source>
        <dbReference type="ARBA" id="ARBA00022833"/>
    </source>
</evidence>
<evidence type="ECO:0000313" key="8">
    <source>
        <dbReference type="EMBL" id="EKF30446.1"/>
    </source>
</evidence>
<evidence type="ECO:0000256" key="5">
    <source>
        <dbReference type="SAM" id="Coils"/>
    </source>
</evidence>
<gene>
    <name evidence="8" type="ORF">MOQ_005741</name>
</gene>
<feature type="domain" description="FYVE-type" evidence="7">
    <location>
        <begin position="27"/>
        <end position="73"/>
    </location>
</feature>
<keyword evidence="5" id="KW-0175">Coiled coil</keyword>
<dbReference type="SMART" id="SM00064">
    <property type="entry name" value="FYVE"/>
    <property type="match status" value="1"/>
</dbReference>
<feature type="coiled-coil region" evidence="5">
    <location>
        <begin position="88"/>
        <end position="139"/>
    </location>
</feature>
<dbReference type="Gene3D" id="3.30.40.10">
    <property type="entry name" value="Zinc/RING finger domain, C3HC4 (zinc finger)"/>
    <property type="match status" value="1"/>
</dbReference>
<keyword evidence="9" id="KW-1185">Reference proteome</keyword>
<protein>
    <recommendedName>
        <fullName evidence="7">FYVE-type domain-containing protein</fullName>
    </recommendedName>
</protein>
<dbReference type="InterPro" id="IPR013083">
    <property type="entry name" value="Znf_RING/FYVE/PHD"/>
</dbReference>
<keyword evidence="2 4" id="KW-0863">Zinc-finger</keyword>
<dbReference type="OrthoDB" id="248959at2759"/>
<evidence type="ECO:0000256" key="6">
    <source>
        <dbReference type="SAM" id="MobiDB-lite"/>
    </source>
</evidence>
<dbReference type="GO" id="GO:0008270">
    <property type="term" value="F:zinc ion binding"/>
    <property type="evidence" value="ECO:0007669"/>
    <property type="project" value="UniProtKB-KW"/>
</dbReference>
<organism evidence="8 9">
    <name type="scientific">Trypanosoma cruzi marinkellei</name>
    <dbReference type="NCBI Taxonomy" id="85056"/>
    <lineage>
        <taxon>Eukaryota</taxon>
        <taxon>Discoba</taxon>
        <taxon>Euglenozoa</taxon>
        <taxon>Kinetoplastea</taxon>
        <taxon>Metakinetoplastina</taxon>
        <taxon>Trypanosomatida</taxon>
        <taxon>Trypanosomatidae</taxon>
        <taxon>Trypanosoma</taxon>
        <taxon>Schizotrypanum</taxon>
    </lineage>
</organism>
<dbReference type="EMBL" id="AHKC01012083">
    <property type="protein sequence ID" value="EKF30446.1"/>
    <property type="molecule type" value="Genomic_DNA"/>
</dbReference>
<feature type="coiled-coil region" evidence="5">
    <location>
        <begin position="227"/>
        <end position="261"/>
    </location>
</feature>
<feature type="compositionally biased region" description="Polar residues" evidence="6">
    <location>
        <begin position="187"/>
        <end position="196"/>
    </location>
</feature>
<dbReference type="PROSITE" id="PS50178">
    <property type="entry name" value="ZF_FYVE"/>
    <property type="match status" value="1"/>
</dbReference>
<name>K2N711_TRYCR</name>
<accession>K2N711</accession>
<dbReference type="AlphaFoldDB" id="K2N711"/>
<evidence type="ECO:0000256" key="1">
    <source>
        <dbReference type="ARBA" id="ARBA00022723"/>
    </source>
</evidence>
<dbReference type="InterPro" id="IPR000306">
    <property type="entry name" value="Znf_FYVE"/>
</dbReference>
<proteinExistence type="predicted"/>
<keyword evidence="1" id="KW-0479">Metal-binding</keyword>
<evidence type="ECO:0000313" key="9">
    <source>
        <dbReference type="Proteomes" id="UP000007350"/>
    </source>
</evidence>
<evidence type="ECO:0000256" key="4">
    <source>
        <dbReference type="PROSITE-ProRule" id="PRU00091"/>
    </source>
</evidence>
<dbReference type="SUPFAM" id="SSF57903">
    <property type="entry name" value="FYVE/PHD zinc finger"/>
    <property type="match status" value="1"/>
</dbReference>
<dbReference type="InterPro" id="IPR011011">
    <property type="entry name" value="Znf_FYVE_PHD"/>
</dbReference>
<feature type="region of interest" description="Disordered" evidence="6">
    <location>
        <begin position="151"/>
        <end position="196"/>
    </location>
</feature>
<sequence length="510" mass="57371">MNHPLRILPQHEWHKKSEVSACQNPGCRRSFTLFNKPENCHACGMVMCTHCLKRQLTLPGHPGSAPVPLCHACAICVAKLQAEAENAYHQQGQLLQMLKEQREELERLLTISSSLREENQQLISLTEVLKAEVEQLKVKNSMDEALLSHSSARARATKSSQRTSVRPCAEEVNAPADDGDDVVDSPTAASANSSSRTVTVEGAALVEELRAKQHMLARREEALQASMKKVTSDAARITAQRMQLQEEEKKLRARMAQEFQAIVEEECRRLQNVYMEELTILGEQFAKWRKNADDILGTVRLQERRNPSVELSTVLGPENTAQAVKCEHATDMTQQEETYRARIAHLEELLRKVQKRFDDDNFMLQSALGVARRDIEMQKRRFETSQRATGILALKMEEEQQRYELTCAELSGRLEMMHFFHGKWQQLKPPPPPPPPPLSLLSSLVLSQQDDTTDCVATVLCAVLSEWRCVAEVLLSQHSASLSAVTLFACTACSLVVSPSSSSPTKKRRW</sequence>
<keyword evidence="3" id="KW-0862">Zinc</keyword>